<reference evidence="1" key="1">
    <citation type="submission" date="2022-07" db="EMBL/GenBank/DDBJ databases">
        <title>Genome sequencing of Photobacterium atrarenae GJH2-4.</title>
        <authorList>
            <person name="Park S.-J."/>
        </authorList>
    </citation>
    <scope>NUCLEOTIDE SEQUENCE</scope>
    <source>
        <strain evidence="1">GJH2-4</strain>
    </source>
</reference>
<evidence type="ECO:0000313" key="2">
    <source>
        <dbReference type="Proteomes" id="UP001057998"/>
    </source>
</evidence>
<gene>
    <name evidence="1" type="ORF">NNL38_16380</name>
</gene>
<keyword evidence="2" id="KW-1185">Reference proteome</keyword>
<dbReference type="RefSeq" id="WP_255391506.1">
    <property type="nucleotide sequence ID" value="NZ_CP101509.1"/>
</dbReference>
<accession>A0ABY5GNN0</accession>
<protein>
    <submittedName>
        <fullName evidence="1">Uncharacterized protein</fullName>
    </submittedName>
</protein>
<evidence type="ECO:0000313" key="1">
    <source>
        <dbReference type="EMBL" id="UTV30162.1"/>
    </source>
</evidence>
<organism evidence="1 2">
    <name type="scientific">Photobacterium atrarenae</name>
    <dbReference type="NCBI Taxonomy" id="865757"/>
    <lineage>
        <taxon>Bacteria</taxon>
        <taxon>Pseudomonadati</taxon>
        <taxon>Pseudomonadota</taxon>
        <taxon>Gammaproteobacteria</taxon>
        <taxon>Vibrionales</taxon>
        <taxon>Vibrionaceae</taxon>
        <taxon>Photobacterium</taxon>
    </lineage>
</organism>
<proteinExistence type="predicted"/>
<dbReference type="EMBL" id="CP101509">
    <property type="protein sequence ID" value="UTV30162.1"/>
    <property type="molecule type" value="Genomic_DNA"/>
</dbReference>
<sequence>MARKEKKKVIGFALESVYGLDAVAGGATMQFVLGREFSLTPLAGESQSLEYDNGAMGQSPQIMTETYVTAEFTVDLAASTDPVKSAAWGPLMKACLRKVEESASPAETWYSIDEDATGSLTLYFYQSGALHQMVGSRGSLSFSAKAKGFGGIKFAFTGLFVPVTEVAHPTPDFSAWVTPLKIGVQNSSFTIDGVAAKLISLEYDQANQVPYQEYVGHEEVMITDYQPTATMVIEAPKLSELDVFALAEAGDEHELVFSNGPVGNQVGWQSPRVQFGRASYGDQEGTQTYSIPLTVIADSDRFFTR</sequence>
<name>A0ABY5GNN0_9GAMM</name>
<dbReference type="Proteomes" id="UP001057998">
    <property type="component" value="Chromosome 2"/>
</dbReference>